<evidence type="ECO:0000313" key="3">
    <source>
        <dbReference type="EMBL" id="KAA1106295.1"/>
    </source>
</evidence>
<feature type="region of interest" description="Disordered" evidence="1">
    <location>
        <begin position="1"/>
        <end position="24"/>
    </location>
</feature>
<dbReference type="Pfam" id="PF00075">
    <property type="entry name" value="RNase_H"/>
    <property type="match status" value="1"/>
</dbReference>
<dbReference type="InterPro" id="IPR036397">
    <property type="entry name" value="RNaseH_sf"/>
</dbReference>
<evidence type="ECO:0000313" key="4">
    <source>
        <dbReference type="Proteomes" id="UP000324748"/>
    </source>
</evidence>
<dbReference type="Gene3D" id="3.30.420.10">
    <property type="entry name" value="Ribonuclease H-like superfamily/Ribonuclease H"/>
    <property type="match status" value="1"/>
</dbReference>
<dbReference type="InterPro" id="IPR002156">
    <property type="entry name" value="RNaseH_domain"/>
</dbReference>
<dbReference type="CDD" id="cd09276">
    <property type="entry name" value="Rnase_HI_RT_non_LTR"/>
    <property type="match status" value="1"/>
</dbReference>
<protein>
    <recommendedName>
        <fullName evidence="2">RNase H type-1 domain-containing protein</fullName>
    </recommendedName>
</protein>
<dbReference type="AlphaFoldDB" id="A0A5B0PZE9"/>
<dbReference type="GO" id="GO:0003676">
    <property type="term" value="F:nucleic acid binding"/>
    <property type="evidence" value="ECO:0007669"/>
    <property type="project" value="InterPro"/>
</dbReference>
<accession>A0A5B0PZE9</accession>
<feature type="region of interest" description="Disordered" evidence="1">
    <location>
        <begin position="361"/>
        <end position="407"/>
    </location>
</feature>
<evidence type="ECO:0000256" key="1">
    <source>
        <dbReference type="SAM" id="MobiDB-lite"/>
    </source>
</evidence>
<keyword evidence="4" id="KW-1185">Reference proteome</keyword>
<dbReference type="EMBL" id="VSWC01000040">
    <property type="protein sequence ID" value="KAA1106295.1"/>
    <property type="molecule type" value="Genomic_DNA"/>
</dbReference>
<reference evidence="3 4" key="1">
    <citation type="submission" date="2019-05" db="EMBL/GenBank/DDBJ databases">
        <title>Emergence of the Ug99 lineage of the wheat stem rust pathogen through somatic hybridization.</title>
        <authorList>
            <person name="Li F."/>
            <person name="Upadhyaya N.M."/>
            <person name="Sperschneider J."/>
            <person name="Matny O."/>
            <person name="Nguyen-Phuc H."/>
            <person name="Mago R."/>
            <person name="Raley C."/>
            <person name="Miller M.E."/>
            <person name="Silverstein K.A.T."/>
            <person name="Henningsen E."/>
            <person name="Hirsch C.D."/>
            <person name="Visser B."/>
            <person name="Pretorius Z.A."/>
            <person name="Steffenson B.J."/>
            <person name="Schwessinger B."/>
            <person name="Dodds P.N."/>
            <person name="Figueroa M."/>
        </authorList>
    </citation>
    <scope>NUCLEOTIDE SEQUENCE [LARGE SCALE GENOMIC DNA]</scope>
    <source>
        <strain evidence="3">21-0</strain>
    </source>
</reference>
<comment type="caution">
    <text evidence="3">The sequence shown here is derived from an EMBL/GenBank/DDBJ whole genome shotgun (WGS) entry which is preliminary data.</text>
</comment>
<proteinExistence type="predicted"/>
<evidence type="ECO:0000259" key="2">
    <source>
        <dbReference type="PROSITE" id="PS50879"/>
    </source>
</evidence>
<name>A0A5B0PZE9_PUCGR</name>
<dbReference type="InterPro" id="IPR012337">
    <property type="entry name" value="RNaseH-like_sf"/>
</dbReference>
<feature type="domain" description="RNase H type-1" evidence="2">
    <location>
        <begin position="174"/>
        <end position="312"/>
    </location>
</feature>
<dbReference type="Proteomes" id="UP000324748">
    <property type="component" value="Unassembled WGS sequence"/>
</dbReference>
<gene>
    <name evidence="3" type="ORF">PGT21_032692</name>
</gene>
<dbReference type="PROSITE" id="PS50879">
    <property type="entry name" value="RNASE_H_1"/>
    <property type="match status" value="1"/>
</dbReference>
<dbReference type="OrthoDB" id="3230070at2759"/>
<dbReference type="GO" id="GO:0004523">
    <property type="term" value="F:RNA-DNA hybrid ribonuclease activity"/>
    <property type="evidence" value="ECO:0007669"/>
    <property type="project" value="InterPro"/>
</dbReference>
<sequence>MSDSAEMARGYPNPNGYPDAARPSLATTHNKSKVETLANKVDRLAGIFSLGVFKSTSNAFIKARTTTPSFYNEAIRTSFSFFYRKIVFLKPNAGVRSFILQSRANPASRAADSARSGLATSRVDQALALEPENLHLTFDFGRTASRELEYVNLDATKEKAIESVKSIVSCHVSDPGDFLVFSDGSYHPEKGGARAAVCPSRNTFTSYRLGDNSHVSNHESEAAGVLAAIGLFKESCVGNAMRRVIILVDNQGVIRRTMDPGAPKPGQWFFKEIDKALADLPSCLKVSFVWCPGHRDILGNELADKLAKQALESSAGPTLRAKGNFKKVQRTALADLTASDKPQTPSGLHIASSSLINQLASGSEVGSEEESMEAQNFVQGRDARPGPQMLTGGGSNLRLPSQFKPIP</sequence>
<dbReference type="SUPFAM" id="SSF53098">
    <property type="entry name" value="Ribonuclease H-like"/>
    <property type="match status" value="1"/>
</dbReference>
<organism evidence="3 4">
    <name type="scientific">Puccinia graminis f. sp. tritici</name>
    <dbReference type="NCBI Taxonomy" id="56615"/>
    <lineage>
        <taxon>Eukaryota</taxon>
        <taxon>Fungi</taxon>
        <taxon>Dikarya</taxon>
        <taxon>Basidiomycota</taxon>
        <taxon>Pucciniomycotina</taxon>
        <taxon>Pucciniomycetes</taxon>
        <taxon>Pucciniales</taxon>
        <taxon>Pucciniaceae</taxon>
        <taxon>Puccinia</taxon>
    </lineage>
</organism>